<proteinExistence type="predicted"/>
<dbReference type="RefSeq" id="WP_374838734.1">
    <property type="nucleotide sequence ID" value="NZ_JBHEEW010000007.1"/>
</dbReference>
<reference evidence="2" key="1">
    <citation type="journal article" date="2019" name="Int. J. Syst. Evol. Microbiol.">
        <title>The Global Catalogue of Microorganisms (GCM) 10K type strain sequencing project: providing services to taxonomists for standard genome sequencing and annotation.</title>
        <authorList>
            <consortium name="The Broad Institute Genomics Platform"/>
            <consortium name="The Broad Institute Genome Sequencing Center for Infectious Disease"/>
            <person name="Wu L."/>
            <person name="Ma J."/>
        </authorList>
    </citation>
    <scope>NUCLEOTIDE SEQUENCE [LARGE SCALE GENOMIC DNA]</scope>
    <source>
        <strain evidence="2">CCUG 55609</strain>
    </source>
</reference>
<evidence type="ECO:0000313" key="1">
    <source>
        <dbReference type="EMBL" id="MFD1328433.1"/>
    </source>
</evidence>
<evidence type="ECO:0000313" key="2">
    <source>
        <dbReference type="Proteomes" id="UP001597173"/>
    </source>
</evidence>
<accession>A0ABW3YWZ0</accession>
<protein>
    <recommendedName>
        <fullName evidence="3">GTPase</fullName>
    </recommendedName>
</protein>
<gene>
    <name evidence="1" type="ORF">ACFQ33_11070</name>
</gene>
<organism evidence="1 2">
    <name type="scientific">Mycoplana ramosa</name>
    <name type="common">Mycoplana bullata</name>
    <dbReference type="NCBI Taxonomy" id="40837"/>
    <lineage>
        <taxon>Bacteria</taxon>
        <taxon>Pseudomonadati</taxon>
        <taxon>Pseudomonadota</taxon>
        <taxon>Alphaproteobacteria</taxon>
        <taxon>Hyphomicrobiales</taxon>
        <taxon>Rhizobiaceae</taxon>
        <taxon>Mycoplana</taxon>
    </lineage>
</organism>
<name>A0ABW3YWZ0_MYCRA</name>
<sequence length="217" mass="23517">MSAHLARYLKDFSTPRQSPSAFLRDGAFEPASSATDQVVFEAPEPEPQVDIEAERAQAFASGRAEAQAELESRHQAEIEALRKAHAEELEALRAGHEQKAAALVAERFGEMADAVADLVAGQAANVLAPVLDEALSRKAIADMATMIRAALSEGEGIAVTVKGPSHLFEQLKSHFEGEVPMFRHQQADDLDLAVEFDETVLVTRMTAWADTVRKVLA</sequence>
<dbReference type="Proteomes" id="UP001597173">
    <property type="component" value="Unassembled WGS sequence"/>
</dbReference>
<evidence type="ECO:0008006" key="3">
    <source>
        <dbReference type="Google" id="ProtNLM"/>
    </source>
</evidence>
<dbReference type="EMBL" id="JBHTNF010000005">
    <property type="protein sequence ID" value="MFD1328433.1"/>
    <property type="molecule type" value="Genomic_DNA"/>
</dbReference>
<comment type="caution">
    <text evidence="1">The sequence shown here is derived from an EMBL/GenBank/DDBJ whole genome shotgun (WGS) entry which is preliminary data.</text>
</comment>
<keyword evidence="2" id="KW-1185">Reference proteome</keyword>